<reference evidence="4 5" key="1">
    <citation type="submission" date="2020-08" db="EMBL/GenBank/DDBJ databases">
        <title>Bridging the membrane lipid divide: bacteria of the FCB group superphylum have the potential to synthesize archaeal ether lipids.</title>
        <authorList>
            <person name="Villanueva L."/>
            <person name="Von Meijenfeldt F.A.B."/>
            <person name="Westbye A.B."/>
            <person name="Yadav S."/>
            <person name="Hopmans E.C."/>
            <person name="Dutilh B.E."/>
            <person name="Sinninghe Damste J.S."/>
        </authorList>
    </citation>
    <scope>NUCLEOTIDE SEQUENCE [LARGE SCALE GENOMIC DNA]</scope>
    <source>
        <strain evidence="4">NIOZ-UU100</strain>
    </source>
</reference>
<accession>A0A8J6TXE2</accession>
<dbReference type="Proteomes" id="UP000654401">
    <property type="component" value="Unassembled WGS sequence"/>
</dbReference>
<evidence type="ECO:0000313" key="4">
    <source>
        <dbReference type="EMBL" id="MBC8519572.1"/>
    </source>
</evidence>
<comment type="caution">
    <text evidence="4">The sequence shown here is derived from an EMBL/GenBank/DDBJ whole genome shotgun (WGS) entry which is preliminary data.</text>
</comment>
<evidence type="ECO:0000256" key="3">
    <source>
        <dbReference type="PROSITE-ProRule" id="PRU00339"/>
    </source>
</evidence>
<sequence length="156" mass="17553">MQAKVSLVLRLVFVIMVATVLSSCATTIKSQKKSAKVAQLQLELGVAYMEQGYMDMALVNLEKAQSIKPDDPEIQYALALLYLKKGSEERAEQHFMRAMREDKPYPEAQNGYGVLLCRQGRHREAAIYFGMAINNPDYKTPDVATRNSEICGDEMK</sequence>
<dbReference type="SMART" id="SM00028">
    <property type="entry name" value="TPR"/>
    <property type="match status" value="3"/>
</dbReference>
<proteinExistence type="predicted"/>
<organism evidence="4 5">
    <name type="scientific">Candidatus Thiopontia autotrophica</name>
    <dbReference type="NCBI Taxonomy" id="2841688"/>
    <lineage>
        <taxon>Bacteria</taxon>
        <taxon>Pseudomonadati</taxon>
        <taxon>Pseudomonadota</taxon>
        <taxon>Gammaproteobacteria</taxon>
        <taxon>Candidatus Thiopontia</taxon>
    </lineage>
</organism>
<feature type="repeat" description="TPR" evidence="3">
    <location>
        <begin position="72"/>
        <end position="105"/>
    </location>
</feature>
<feature type="repeat" description="TPR" evidence="3">
    <location>
        <begin position="38"/>
        <end position="71"/>
    </location>
</feature>
<dbReference type="AlphaFoldDB" id="A0A8J6TXE2"/>
<dbReference type="SUPFAM" id="SSF48452">
    <property type="entry name" value="TPR-like"/>
    <property type="match status" value="1"/>
</dbReference>
<dbReference type="PROSITE" id="PS50005">
    <property type="entry name" value="TPR"/>
    <property type="match status" value="2"/>
</dbReference>
<dbReference type="Pfam" id="PF13414">
    <property type="entry name" value="TPR_11"/>
    <property type="match status" value="1"/>
</dbReference>
<name>A0A8J6TXE2_9GAMM</name>
<keyword evidence="2 3" id="KW-0802">TPR repeat</keyword>
<dbReference type="Gene3D" id="1.25.40.10">
    <property type="entry name" value="Tetratricopeptide repeat domain"/>
    <property type="match status" value="1"/>
</dbReference>
<dbReference type="PROSITE" id="PS51257">
    <property type="entry name" value="PROKAR_LIPOPROTEIN"/>
    <property type="match status" value="1"/>
</dbReference>
<evidence type="ECO:0000256" key="2">
    <source>
        <dbReference type="ARBA" id="ARBA00022803"/>
    </source>
</evidence>
<dbReference type="EMBL" id="JACNFK010000024">
    <property type="protein sequence ID" value="MBC8519572.1"/>
    <property type="molecule type" value="Genomic_DNA"/>
</dbReference>
<keyword evidence="1" id="KW-0677">Repeat</keyword>
<evidence type="ECO:0000313" key="5">
    <source>
        <dbReference type="Proteomes" id="UP000654401"/>
    </source>
</evidence>
<dbReference type="InterPro" id="IPR051685">
    <property type="entry name" value="Ycf3/AcsC/BcsC/TPR_MFPF"/>
</dbReference>
<dbReference type="PANTHER" id="PTHR44943">
    <property type="entry name" value="CELLULOSE SYNTHASE OPERON PROTEIN C"/>
    <property type="match status" value="1"/>
</dbReference>
<dbReference type="InterPro" id="IPR019734">
    <property type="entry name" value="TPR_rpt"/>
</dbReference>
<dbReference type="InterPro" id="IPR011990">
    <property type="entry name" value="TPR-like_helical_dom_sf"/>
</dbReference>
<gene>
    <name evidence="4" type="ORF">H8D24_04090</name>
</gene>
<protein>
    <submittedName>
        <fullName evidence="4">Tetratricopeptide repeat protein</fullName>
    </submittedName>
</protein>
<evidence type="ECO:0000256" key="1">
    <source>
        <dbReference type="ARBA" id="ARBA00022737"/>
    </source>
</evidence>
<dbReference type="PANTHER" id="PTHR44943:SF8">
    <property type="entry name" value="TPR REPEAT-CONTAINING PROTEIN MJ0263"/>
    <property type="match status" value="1"/>
</dbReference>